<dbReference type="PROSITE" id="PS50013">
    <property type="entry name" value="CHROMO_2"/>
    <property type="match status" value="1"/>
</dbReference>
<dbReference type="AlphaFoldDB" id="A0A151J2T6"/>
<dbReference type="InterPro" id="IPR000953">
    <property type="entry name" value="Chromo/chromo_shadow_dom"/>
</dbReference>
<sequence>MTLNDNKIYYIHWDDPNEIVDRLRLLEASRQAGHNGHDNEILSIIEELREAVAADFDAKSRKIRRVALPVDDADAANKRYKLHSVANPDVHLVEKMLRKRENEIYVKWLRFDNSHNSWIHKDNVL</sequence>
<evidence type="ECO:0000259" key="1">
    <source>
        <dbReference type="PROSITE" id="PS50013"/>
    </source>
</evidence>
<reference evidence="2 3" key="1">
    <citation type="submission" date="2015-09" db="EMBL/GenBank/DDBJ databases">
        <title>Trachymyrmex cornetzi WGS genome.</title>
        <authorList>
            <person name="Nygaard S."/>
            <person name="Hu H."/>
            <person name="Boomsma J."/>
            <person name="Zhang G."/>
        </authorList>
    </citation>
    <scope>NUCLEOTIDE SEQUENCE [LARGE SCALE GENOMIC DNA]</scope>
    <source>
        <strain evidence="2">Tcor2-1</strain>
        <tissue evidence="2">Whole body</tissue>
    </source>
</reference>
<feature type="domain" description="Chromo" evidence="1">
    <location>
        <begin position="91"/>
        <end position="125"/>
    </location>
</feature>
<dbReference type="GO" id="GO:0005694">
    <property type="term" value="C:chromosome"/>
    <property type="evidence" value="ECO:0007669"/>
    <property type="project" value="UniProtKB-ARBA"/>
</dbReference>
<protein>
    <recommendedName>
        <fullName evidence="1">Chromo domain-containing protein</fullName>
    </recommendedName>
</protein>
<organism evidence="2 3">
    <name type="scientific">Trachymyrmex cornetzi</name>
    <dbReference type="NCBI Taxonomy" id="471704"/>
    <lineage>
        <taxon>Eukaryota</taxon>
        <taxon>Metazoa</taxon>
        <taxon>Ecdysozoa</taxon>
        <taxon>Arthropoda</taxon>
        <taxon>Hexapoda</taxon>
        <taxon>Insecta</taxon>
        <taxon>Pterygota</taxon>
        <taxon>Neoptera</taxon>
        <taxon>Endopterygota</taxon>
        <taxon>Hymenoptera</taxon>
        <taxon>Apocrita</taxon>
        <taxon>Aculeata</taxon>
        <taxon>Formicoidea</taxon>
        <taxon>Formicidae</taxon>
        <taxon>Myrmicinae</taxon>
        <taxon>Trachymyrmex</taxon>
    </lineage>
</organism>
<proteinExistence type="predicted"/>
<dbReference type="SUPFAM" id="SSF54160">
    <property type="entry name" value="Chromo domain-like"/>
    <property type="match status" value="1"/>
</dbReference>
<dbReference type="InterPro" id="IPR016197">
    <property type="entry name" value="Chromo-like_dom_sf"/>
</dbReference>
<gene>
    <name evidence="2" type="ORF">ALC57_11210</name>
</gene>
<dbReference type="Proteomes" id="UP000078492">
    <property type="component" value="Unassembled WGS sequence"/>
</dbReference>
<dbReference type="EMBL" id="KQ980329">
    <property type="protein sequence ID" value="KYN16526.1"/>
    <property type="molecule type" value="Genomic_DNA"/>
</dbReference>
<evidence type="ECO:0000313" key="3">
    <source>
        <dbReference type="Proteomes" id="UP000078492"/>
    </source>
</evidence>
<evidence type="ECO:0000313" key="2">
    <source>
        <dbReference type="EMBL" id="KYN16526.1"/>
    </source>
</evidence>
<name>A0A151J2T6_9HYME</name>
<keyword evidence="3" id="KW-1185">Reference proteome</keyword>
<accession>A0A151J2T6</accession>